<reference evidence="1 2" key="1">
    <citation type="submission" date="2013-03" db="EMBL/GenBank/DDBJ databases">
        <title>Draft genome sequence of Gracibacillus halophilus YIM-C55.5, a moderately halophilic and thermophilic organism from the Xiaochaidamu salt lake.</title>
        <authorList>
            <person name="Sugumar T."/>
            <person name="Polireddy D.R."/>
            <person name="Antony A."/>
            <person name="Madhava Y.R."/>
            <person name="Sivakumar N."/>
        </authorList>
    </citation>
    <scope>NUCLEOTIDE SEQUENCE [LARGE SCALE GENOMIC DNA]</scope>
    <source>
        <strain evidence="1 2">YIM-C55.5</strain>
    </source>
</reference>
<sequence length="71" mass="8188">MKMGDMAKYTDRLNETMQIKDKQLRNDRLANLQSDLEAAYEIPLTGDALKFRIENPGVIELYRTVVEARSV</sequence>
<dbReference type="STRING" id="1308866.J416_09339"/>
<name>N4WQF7_9BACI</name>
<dbReference type="PATRIC" id="fig|1308866.3.peg.1887"/>
<protein>
    <submittedName>
        <fullName evidence="1">Uncharacterized protein</fullName>
    </submittedName>
</protein>
<dbReference type="OrthoDB" id="2974389at2"/>
<gene>
    <name evidence="1" type="ORF">J416_09339</name>
</gene>
<evidence type="ECO:0000313" key="2">
    <source>
        <dbReference type="Proteomes" id="UP000012283"/>
    </source>
</evidence>
<evidence type="ECO:0000313" key="1">
    <source>
        <dbReference type="EMBL" id="ENH96690.1"/>
    </source>
</evidence>
<dbReference type="AlphaFoldDB" id="N4WQF7"/>
<dbReference type="RefSeq" id="WP_003468941.1">
    <property type="nucleotide sequence ID" value="NZ_APML01000033.1"/>
</dbReference>
<dbReference type="EMBL" id="APML01000033">
    <property type="protein sequence ID" value="ENH96690.1"/>
    <property type="molecule type" value="Genomic_DNA"/>
</dbReference>
<proteinExistence type="predicted"/>
<keyword evidence="2" id="KW-1185">Reference proteome</keyword>
<accession>N4WQF7</accession>
<comment type="caution">
    <text evidence="1">The sequence shown here is derived from an EMBL/GenBank/DDBJ whole genome shotgun (WGS) entry which is preliminary data.</text>
</comment>
<organism evidence="1 2">
    <name type="scientific">Gracilibacillus halophilus YIM-C55.5</name>
    <dbReference type="NCBI Taxonomy" id="1308866"/>
    <lineage>
        <taxon>Bacteria</taxon>
        <taxon>Bacillati</taxon>
        <taxon>Bacillota</taxon>
        <taxon>Bacilli</taxon>
        <taxon>Bacillales</taxon>
        <taxon>Bacillaceae</taxon>
        <taxon>Gracilibacillus</taxon>
    </lineage>
</organism>
<dbReference type="Proteomes" id="UP000012283">
    <property type="component" value="Unassembled WGS sequence"/>
</dbReference>